<gene>
    <name evidence="1" type="ORF">DAPPUDRAFT_255546</name>
</gene>
<reference evidence="1 2" key="1">
    <citation type="journal article" date="2011" name="Science">
        <title>The ecoresponsive genome of Daphnia pulex.</title>
        <authorList>
            <person name="Colbourne J.K."/>
            <person name="Pfrender M.E."/>
            <person name="Gilbert D."/>
            <person name="Thomas W.K."/>
            <person name="Tucker A."/>
            <person name="Oakley T.H."/>
            <person name="Tokishita S."/>
            <person name="Aerts A."/>
            <person name="Arnold G.J."/>
            <person name="Basu M.K."/>
            <person name="Bauer D.J."/>
            <person name="Caceres C.E."/>
            <person name="Carmel L."/>
            <person name="Casola C."/>
            <person name="Choi J.H."/>
            <person name="Detter J.C."/>
            <person name="Dong Q."/>
            <person name="Dusheyko S."/>
            <person name="Eads B.D."/>
            <person name="Frohlich T."/>
            <person name="Geiler-Samerotte K.A."/>
            <person name="Gerlach D."/>
            <person name="Hatcher P."/>
            <person name="Jogdeo S."/>
            <person name="Krijgsveld J."/>
            <person name="Kriventseva E.V."/>
            <person name="Kultz D."/>
            <person name="Laforsch C."/>
            <person name="Lindquist E."/>
            <person name="Lopez J."/>
            <person name="Manak J.R."/>
            <person name="Muller J."/>
            <person name="Pangilinan J."/>
            <person name="Patwardhan R.P."/>
            <person name="Pitluck S."/>
            <person name="Pritham E.J."/>
            <person name="Rechtsteiner A."/>
            <person name="Rho M."/>
            <person name="Rogozin I.B."/>
            <person name="Sakarya O."/>
            <person name="Salamov A."/>
            <person name="Schaack S."/>
            <person name="Shapiro H."/>
            <person name="Shiga Y."/>
            <person name="Skalitzky C."/>
            <person name="Smith Z."/>
            <person name="Souvorov A."/>
            <person name="Sung W."/>
            <person name="Tang Z."/>
            <person name="Tsuchiya D."/>
            <person name="Tu H."/>
            <person name="Vos H."/>
            <person name="Wang M."/>
            <person name="Wolf Y.I."/>
            <person name="Yamagata H."/>
            <person name="Yamada T."/>
            <person name="Ye Y."/>
            <person name="Shaw J.R."/>
            <person name="Andrews J."/>
            <person name="Crease T.J."/>
            <person name="Tang H."/>
            <person name="Lucas S.M."/>
            <person name="Robertson H.M."/>
            <person name="Bork P."/>
            <person name="Koonin E.V."/>
            <person name="Zdobnov E.M."/>
            <person name="Grigoriev I.V."/>
            <person name="Lynch M."/>
            <person name="Boore J.L."/>
        </authorList>
    </citation>
    <scope>NUCLEOTIDE SEQUENCE [LARGE SCALE GENOMIC DNA]</scope>
</reference>
<dbReference type="AlphaFoldDB" id="E9H9G5"/>
<sequence length="72" mass="8047">MFSSPQPSSVVLCTITVRILDAVSASYSFTLCTAYTLHSRNVVAIFVSTLKKVQNNSFHSCREMRQLDDFAI</sequence>
<protein>
    <submittedName>
        <fullName evidence="1">Uncharacterized protein</fullName>
    </submittedName>
</protein>
<proteinExistence type="predicted"/>
<dbReference type="HOGENOM" id="CLU_2724807_0_0_1"/>
<organism evidence="1 2">
    <name type="scientific">Daphnia pulex</name>
    <name type="common">Water flea</name>
    <dbReference type="NCBI Taxonomy" id="6669"/>
    <lineage>
        <taxon>Eukaryota</taxon>
        <taxon>Metazoa</taxon>
        <taxon>Ecdysozoa</taxon>
        <taxon>Arthropoda</taxon>
        <taxon>Crustacea</taxon>
        <taxon>Branchiopoda</taxon>
        <taxon>Diplostraca</taxon>
        <taxon>Cladocera</taxon>
        <taxon>Anomopoda</taxon>
        <taxon>Daphniidae</taxon>
        <taxon>Daphnia</taxon>
    </lineage>
</organism>
<keyword evidence="2" id="KW-1185">Reference proteome</keyword>
<dbReference type="Proteomes" id="UP000000305">
    <property type="component" value="Unassembled WGS sequence"/>
</dbReference>
<evidence type="ECO:0000313" key="1">
    <source>
        <dbReference type="EMBL" id="EFX71656.1"/>
    </source>
</evidence>
<dbReference type="KEGG" id="dpx:DAPPUDRAFT_255546"/>
<accession>E9H9G5</accession>
<dbReference type="EMBL" id="GL732608">
    <property type="protein sequence ID" value="EFX71656.1"/>
    <property type="molecule type" value="Genomic_DNA"/>
</dbReference>
<name>E9H9G5_DAPPU</name>
<dbReference type="InParanoid" id="E9H9G5"/>
<evidence type="ECO:0000313" key="2">
    <source>
        <dbReference type="Proteomes" id="UP000000305"/>
    </source>
</evidence>